<feature type="transmembrane region" description="Helical" evidence="6">
    <location>
        <begin position="771"/>
        <end position="790"/>
    </location>
</feature>
<dbReference type="PANTHER" id="PTHR12988">
    <property type="entry name" value="SPHINGOMYELIN PHOSPHODIESTERASE 4"/>
    <property type="match status" value="1"/>
</dbReference>
<feature type="compositionally biased region" description="Polar residues" evidence="5">
    <location>
        <begin position="461"/>
        <end position="473"/>
    </location>
</feature>
<organism evidence="7">
    <name type="scientific">Culex tarsalis</name>
    <name type="common">Encephalitis mosquito</name>
    <dbReference type="NCBI Taxonomy" id="7177"/>
    <lineage>
        <taxon>Eukaryota</taxon>
        <taxon>Metazoa</taxon>
        <taxon>Ecdysozoa</taxon>
        <taxon>Arthropoda</taxon>
        <taxon>Hexapoda</taxon>
        <taxon>Insecta</taxon>
        <taxon>Pterygota</taxon>
        <taxon>Neoptera</taxon>
        <taxon>Endopterygota</taxon>
        <taxon>Diptera</taxon>
        <taxon>Nematocera</taxon>
        <taxon>Culicoidea</taxon>
        <taxon>Culicidae</taxon>
        <taxon>Culicinae</taxon>
        <taxon>Culicini</taxon>
        <taxon>Culex</taxon>
        <taxon>Culex</taxon>
    </lineage>
</organism>
<name>A0A1Q3F0D4_CULTA</name>
<protein>
    <submittedName>
        <fullName evidence="7">Putative sphingomyelin phosphodiesterase 4-like isoform x1</fullName>
    </submittedName>
</protein>
<dbReference type="GO" id="GO:0046475">
    <property type="term" value="P:glycerophospholipid catabolic process"/>
    <property type="evidence" value="ECO:0007669"/>
    <property type="project" value="TreeGrafter"/>
</dbReference>
<feature type="region of interest" description="Disordered" evidence="5">
    <location>
        <begin position="633"/>
        <end position="654"/>
    </location>
</feature>
<dbReference type="PANTHER" id="PTHR12988:SF6">
    <property type="entry name" value="SPHINGOMYELIN PHOSPHODIESTERASE 4"/>
    <property type="match status" value="1"/>
</dbReference>
<keyword evidence="4 6" id="KW-0472">Membrane</keyword>
<feature type="compositionally biased region" description="Gly residues" evidence="5">
    <location>
        <begin position="477"/>
        <end position="489"/>
    </location>
</feature>
<evidence type="ECO:0000256" key="6">
    <source>
        <dbReference type="SAM" id="Phobius"/>
    </source>
</evidence>
<evidence type="ECO:0000313" key="7">
    <source>
        <dbReference type="EMBL" id="JAV21025.1"/>
    </source>
</evidence>
<reference evidence="7" key="1">
    <citation type="submission" date="2017-01" db="EMBL/GenBank/DDBJ databases">
        <title>A deep insight into the sialotranscriptome of adult male and female Cluex tarsalis mosquitoes.</title>
        <authorList>
            <person name="Ribeiro J.M."/>
            <person name="Moreira F."/>
            <person name="Bernard K.A."/>
            <person name="Calvo E."/>
        </authorList>
    </citation>
    <scope>NUCLEOTIDE SEQUENCE</scope>
    <source>
        <strain evidence="7">Kern County</strain>
        <tissue evidence="7">Salivary glands</tissue>
    </source>
</reference>
<keyword evidence="2 6" id="KW-0812">Transmembrane</keyword>
<accession>A0A1Q3F0D4</accession>
<evidence type="ECO:0000256" key="1">
    <source>
        <dbReference type="ARBA" id="ARBA00004167"/>
    </source>
</evidence>
<evidence type="ECO:0000256" key="4">
    <source>
        <dbReference type="ARBA" id="ARBA00023136"/>
    </source>
</evidence>
<keyword evidence="3 6" id="KW-1133">Transmembrane helix</keyword>
<comment type="subcellular location">
    <subcellularLocation>
        <location evidence="1">Membrane</location>
        <topology evidence="1">Single-pass membrane protein</topology>
    </subcellularLocation>
</comment>
<feature type="compositionally biased region" description="Low complexity" evidence="5">
    <location>
        <begin position="636"/>
        <end position="650"/>
    </location>
</feature>
<dbReference type="GO" id="GO:0006685">
    <property type="term" value="P:sphingomyelin catabolic process"/>
    <property type="evidence" value="ECO:0007669"/>
    <property type="project" value="TreeGrafter"/>
</dbReference>
<evidence type="ECO:0000256" key="2">
    <source>
        <dbReference type="ARBA" id="ARBA00022692"/>
    </source>
</evidence>
<dbReference type="GO" id="GO:0050290">
    <property type="term" value="F:sphingomyelin phosphodiesterase D activity"/>
    <property type="evidence" value="ECO:0007669"/>
    <property type="project" value="InterPro"/>
</dbReference>
<evidence type="ECO:0000256" key="3">
    <source>
        <dbReference type="ARBA" id="ARBA00022989"/>
    </source>
</evidence>
<dbReference type="EMBL" id="GFDL01014020">
    <property type="protein sequence ID" value="JAV21025.1"/>
    <property type="molecule type" value="Transcribed_RNA"/>
</dbReference>
<dbReference type="GO" id="GO:0016020">
    <property type="term" value="C:membrane"/>
    <property type="evidence" value="ECO:0007669"/>
    <property type="project" value="UniProtKB-SubCell"/>
</dbReference>
<feature type="region of interest" description="Disordered" evidence="5">
    <location>
        <begin position="461"/>
        <end position="509"/>
    </location>
</feature>
<sequence length="812" mass="92072">MDSAATRILEILNQPPMMRCPELGLLIDRASLKELQDIYPVLINSIFGVNTGGTGWGFRVMTRDTHPHDFDVLYNFFIPIGGPMFRLCYRLLSDSLKYELPIGMLPPKMQQMLESGRYSAFYSDIVNIDPFRRQIVSLSLNAFDYFLFHFALHGTVPLQRLYPGAVPLGNEKAKTLHLILTAEYLCTFLPSHPDSVVLPQMVCGTIKVSSPAAIPVMQPTKSPKYLNLSAIHHHAPAAAAAVAVSHQRSPNSSTIESSRMHCWRSESVLYIFVDCWLRIDVDDARELPSNEFIRCVRILVKQLHAFGNSAELDDSPMALLRQSAQPLMNARMYGFLKSLISRWPLDSSFSDVLELWLSYIQPWRYTFNRDLSNNSEMPITQRHENFIAENLIVYTQIFVQLIPRFERIDLTTLRNVMMLFRLLKVFSQGNLIDLLNQNEVIMSSNNNVALNNSTFNASSGHANLSGASNRSVHNNSTGGGLNRSSGGGEWKSFNSSGRPGTPGNRSTGEPTDDSYVFLFGEHFTMLIEELLRKIYISMMVARENLRQMQQEKQNRYQGILKYVHMLIGYFDHDPIYSAMLNDRQKIPEILEVALQSLARMFQIPLTEEFFQGEAMQVDVTSFAETQTSMNLTAADSTLSSQNSTTLSPQTMRQRQSQLRYTGDPALLPIQSTEFTFLVRFLHQCSAKLNFMFGAEMNDLYNRNDLCGKLSRQILAPPMVTQTFDKSLGFCLLRQDQLGPRICLRALASYKSAFVIVASFLFGYLMFNAPSYGFMLLVTVTFLVLFVKALVCDSQLQRPQREEPSRTSMNVTY</sequence>
<proteinExistence type="predicted"/>
<feature type="compositionally biased region" description="Polar residues" evidence="5">
    <location>
        <begin position="492"/>
        <end position="509"/>
    </location>
</feature>
<dbReference type="GO" id="GO:0046513">
    <property type="term" value="P:ceramide biosynthetic process"/>
    <property type="evidence" value="ECO:0007669"/>
    <property type="project" value="TreeGrafter"/>
</dbReference>
<evidence type="ECO:0000256" key="5">
    <source>
        <dbReference type="SAM" id="MobiDB-lite"/>
    </source>
</evidence>
<dbReference type="InterPro" id="IPR024129">
    <property type="entry name" value="Sphingomy_SMPD4"/>
</dbReference>
<dbReference type="AlphaFoldDB" id="A0A1Q3F0D4"/>
<dbReference type="Pfam" id="PF14724">
    <property type="entry name" value="mit_SMPDase"/>
    <property type="match status" value="3"/>
</dbReference>